<comment type="caution">
    <text evidence="2">The sequence shown here is derived from an EMBL/GenBank/DDBJ whole genome shotgun (WGS) entry which is preliminary data.</text>
</comment>
<evidence type="ECO:0000313" key="2">
    <source>
        <dbReference type="EMBL" id="KAK2102929.1"/>
    </source>
</evidence>
<reference evidence="2 3" key="1">
    <citation type="submission" date="2023-05" db="EMBL/GenBank/DDBJ databases">
        <title>B98-5 Cell Line De Novo Hybrid Assembly: An Optical Mapping Approach.</title>
        <authorList>
            <person name="Kananen K."/>
            <person name="Auerbach J.A."/>
            <person name="Kautto E."/>
            <person name="Blachly J.S."/>
        </authorList>
    </citation>
    <scope>NUCLEOTIDE SEQUENCE [LARGE SCALE GENOMIC DNA]</scope>
    <source>
        <strain evidence="2">B95-8</strain>
        <tissue evidence="2">Cell line</tissue>
    </source>
</reference>
<organism evidence="2 3">
    <name type="scientific">Saguinus oedipus</name>
    <name type="common">Cotton-top tamarin</name>
    <name type="synonym">Oedipomidas oedipus</name>
    <dbReference type="NCBI Taxonomy" id="9490"/>
    <lineage>
        <taxon>Eukaryota</taxon>
        <taxon>Metazoa</taxon>
        <taxon>Chordata</taxon>
        <taxon>Craniata</taxon>
        <taxon>Vertebrata</taxon>
        <taxon>Euteleostomi</taxon>
        <taxon>Mammalia</taxon>
        <taxon>Eutheria</taxon>
        <taxon>Euarchontoglires</taxon>
        <taxon>Primates</taxon>
        <taxon>Haplorrhini</taxon>
        <taxon>Platyrrhini</taxon>
        <taxon>Cebidae</taxon>
        <taxon>Callitrichinae</taxon>
        <taxon>Saguinus</taxon>
    </lineage>
</organism>
<keyword evidence="3" id="KW-1185">Reference proteome</keyword>
<proteinExistence type="predicted"/>
<evidence type="ECO:0000256" key="1">
    <source>
        <dbReference type="SAM" id="MobiDB-lite"/>
    </source>
</evidence>
<dbReference type="EMBL" id="JASSZA010000009">
    <property type="protein sequence ID" value="KAK2102929.1"/>
    <property type="molecule type" value="Genomic_DNA"/>
</dbReference>
<dbReference type="Proteomes" id="UP001266305">
    <property type="component" value="Unassembled WGS sequence"/>
</dbReference>
<evidence type="ECO:0000313" key="3">
    <source>
        <dbReference type="Proteomes" id="UP001266305"/>
    </source>
</evidence>
<feature type="region of interest" description="Disordered" evidence="1">
    <location>
        <begin position="44"/>
        <end position="65"/>
    </location>
</feature>
<name>A0ABQ9V0Q5_SAGOE</name>
<protein>
    <submittedName>
        <fullName evidence="2">Uncharacterized protein</fullName>
    </submittedName>
</protein>
<dbReference type="PANTHER" id="PTHR46660">
    <property type="match status" value="1"/>
</dbReference>
<dbReference type="PANTHER" id="PTHR46660:SF2">
    <property type="entry name" value="GLYCOSYLTRANSFERASE 1 DOMAIN-CONTAINING PROTEIN 1"/>
    <property type="match status" value="1"/>
</dbReference>
<sequence length="212" mass="22440">MKGLLSHESSGMSVPWSMKALADTPVSVPAEEALQLQVSGDVRPLGASSRAQGRLPQSPGAATDAPRAADRGLCFGWQWAATATFIFVSFQVDPVFTREVKAKVKRAAGVRLIGEMPQGDLHAAVKNCFAVVNSSVSEGMSAAILENVSIPAPLCSPPAEYLCLQDRVRSQKVVLLKPGQALAGLPPLFCERSLQPSHPLYNGTTHNISPSP</sequence>
<gene>
    <name evidence="2" type="ORF">P7K49_020596</name>
</gene>
<accession>A0ABQ9V0Q5</accession>
<dbReference type="InterPro" id="IPR052622">
    <property type="entry name" value="Glycosyltransferase_G1"/>
</dbReference>